<name>A0A1H7FV69_9ACTN</name>
<feature type="chain" id="PRO_5011754596" evidence="1">
    <location>
        <begin position="27"/>
        <end position="373"/>
    </location>
</feature>
<dbReference type="Proteomes" id="UP000198953">
    <property type="component" value="Unassembled WGS sequence"/>
</dbReference>
<accession>A0A1H7FV69</accession>
<dbReference type="PROSITE" id="PS51257">
    <property type="entry name" value="PROKAR_LIPOPROTEIN"/>
    <property type="match status" value="1"/>
</dbReference>
<dbReference type="PANTHER" id="PTHR13174:SF3">
    <property type="entry name" value="D-GLUCURONYL C5-EPIMERASE"/>
    <property type="match status" value="1"/>
</dbReference>
<keyword evidence="1" id="KW-0732">Signal</keyword>
<dbReference type="Gene3D" id="1.50.10.20">
    <property type="match status" value="1"/>
</dbReference>
<dbReference type="Pfam" id="PF06662">
    <property type="entry name" value="C5-epim_C"/>
    <property type="match status" value="1"/>
</dbReference>
<dbReference type="AlphaFoldDB" id="A0A1H7FV69"/>
<dbReference type="GO" id="GO:0005975">
    <property type="term" value="P:carbohydrate metabolic process"/>
    <property type="evidence" value="ECO:0007669"/>
    <property type="project" value="InterPro"/>
</dbReference>
<feature type="domain" description="D-glucuronyl C5-epimerase C-terminal" evidence="2">
    <location>
        <begin position="173"/>
        <end position="361"/>
    </location>
</feature>
<reference evidence="3 4" key="1">
    <citation type="submission" date="2016-10" db="EMBL/GenBank/DDBJ databases">
        <authorList>
            <person name="de Groot N.N."/>
        </authorList>
    </citation>
    <scope>NUCLEOTIDE SEQUENCE [LARGE SCALE GENOMIC DNA]</scope>
    <source>
        <strain evidence="3 4">DSM 43357</strain>
    </source>
</reference>
<protein>
    <submittedName>
        <fullName evidence="3">D-glucuronyl C5-epimerase C-terminus</fullName>
    </submittedName>
</protein>
<dbReference type="InterPro" id="IPR010598">
    <property type="entry name" value="C5-epim_C"/>
</dbReference>
<dbReference type="PANTHER" id="PTHR13174">
    <property type="entry name" value="D-GLUCURONYL C5-EPIMERASE"/>
    <property type="match status" value="1"/>
</dbReference>
<evidence type="ECO:0000259" key="2">
    <source>
        <dbReference type="Pfam" id="PF06662"/>
    </source>
</evidence>
<proteinExistence type="predicted"/>
<organism evidence="3 4">
    <name type="scientific">Nonomuraea pusilla</name>
    <dbReference type="NCBI Taxonomy" id="46177"/>
    <lineage>
        <taxon>Bacteria</taxon>
        <taxon>Bacillati</taxon>
        <taxon>Actinomycetota</taxon>
        <taxon>Actinomycetes</taxon>
        <taxon>Streptosporangiales</taxon>
        <taxon>Streptosporangiaceae</taxon>
        <taxon>Nonomuraea</taxon>
    </lineage>
</organism>
<dbReference type="EMBL" id="FOBF01000001">
    <property type="protein sequence ID" value="SEK29849.1"/>
    <property type="molecule type" value="Genomic_DNA"/>
</dbReference>
<dbReference type="GO" id="GO:0015012">
    <property type="term" value="P:heparan sulfate proteoglycan biosynthetic process"/>
    <property type="evidence" value="ECO:0007669"/>
    <property type="project" value="InterPro"/>
</dbReference>
<evidence type="ECO:0000256" key="1">
    <source>
        <dbReference type="SAM" id="SignalP"/>
    </source>
</evidence>
<sequence>MVPLLRKFIVLVAALCSLGGCVSTSASTSGEPAAVPATQAPIGLFRATVPGLRAGEELYLPLRALRERFGLDVSTGPDGVVRAGYVADDTPLVKRHDPRGPWLHFAQVDVTTWRRISIGPDGIPLSTYDFGTFQYPVEVAQYGMENYSKWVTTGQESYRAKAETVARWLLEHQDDAGGWPVPFAYSYREGLAGELRAGWYSGMAQGIGAAFLAKMRARTGETRYGDAALRALRPLRTEVARGGVLRRFEDRFDWFEEYPTPTPTHVLNGHLFALIGVHDVGELTGDAAAKDMFRRGLATLDRMLPLYDLSSRTSYDLLHYTRTPATAPNPARWSYHSLHVTQLSALNAITGGRYRAIEQRWLGYLDGKALPGN</sequence>
<dbReference type="GO" id="GO:0047464">
    <property type="term" value="F:heparosan-N-sulfate-glucuronate 5-epimerase activity"/>
    <property type="evidence" value="ECO:0007669"/>
    <property type="project" value="InterPro"/>
</dbReference>
<keyword evidence="4" id="KW-1185">Reference proteome</keyword>
<dbReference type="STRING" id="46177.SAMN05660976_00200"/>
<feature type="signal peptide" evidence="1">
    <location>
        <begin position="1"/>
        <end position="26"/>
    </location>
</feature>
<dbReference type="InterPro" id="IPR039721">
    <property type="entry name" value="C5-epimerase"/>
</dbReference>
<dbReference type="SUPFAM" id="SSF48208">
    <property type="entry name" value="Six-hairpin glycosidases"/>
    <property type="match status" value="1"/>
</dbReference>
<evidence type="ECO:0000313" key="3">
    <source>
        <dbReference type="EMBL" id="SEK29849.1"/>
    </source>
</evidence>
<dbReference type="InterPro" id="IPR008928">
    <property type="entry name" value="6-hairpin_glycosidase_sf"/>
</dbReference>
<evidence type="ECO:0000313" key="4">
    <source>
        <dbReference type="Proteomes" id="UP000198953"/>
    </source>
</evidence>
<gene>
    <name evidence="3" type="ORF">SAMN05660976_00200</name>
</gene>